<evidence type="ECO:0000313" key="3">
    <source>
        <dbReference type="EMBL" id="WBM80084.1"/>
    </source>
</evidence>
<dbReference type="InterPro" id="IPR043129">
    <property type="entry name" value="ATPase_NBD"/>
</dbReference>
<feature type="compositionally biased region" description="Basic residues" evidence="1">
    <location>
        <begin position="208"/>
        <end position="218"/>
    </location>
</feature>
<dbReference type="PANTHER" id="PTHR43190">
    <property type="entry name" value="N-ACETYL-D-GLUCOSAMINE KINASE"/>
    <property type="match status" value="1"/>
</dbReference>
<dbReference type="Proteomes" id="UP001212421">
    <property type="component" value="Chromosome"/>
</dbReference>
<accession>A0ABY7NEV3</accession>
<evidence type="ECO:0000259" key="2">
    <source>
        <dbReference type="Pfam" id="PF01869"/>
    </source>
</evidence>
<sequence length="248" mass="27266">MQDVFLAHDSVTSYLGALGDTPGAVIAVGTGVVTLAVGVGAVARVDGWGYLIADAGSGYWLGRAALDSVMRDYDGRGQVTALRNAVQKEFPNLETLYLEPASRPGPGEPDRGVVALGHRPRGNGCRRRGDLRRRGRRTRTVGAHRTRTGGPVGGRRTRDRRARRRAALTRDRDPIRARSPPGLAGRGHPLSHRERSRRRRAPAEPARHQRRPQPRRAFPRLTSAHPSRPSVRAQGCARAHFWPFKTRS</sequence>
<feature type="region of interest" description="Disordered" evidence="1">
    <location>
        <begin position="98"/>
        <end position="236"/>
    </location>
</feature>
<dbReference type="Pfam" id="PF01869">
    <property type="entry name" value="BcrAD_BadFG"/>
    <property type="match status" value="1"/>
</dbReference>
<proteinExistence type="predicted"/>
<dbReference type="InterPro" id="IPR002731">
    <property type="entry name" value="ATPase_BadF"/>
</dbReference>
<evidence type="ECO:0000256" key="1">
    <source>
        <dbReference type="SAM" id="MobiDB-lite"/>
    </source>
</evidence>
<organism evidence="3 4">
    <name type="scientific">Cryobacterium breve</name>
    <dbReference type="NCBI Taxonomy" id="1259258"/>
    <lineage>
        <taxon>Bacteria</taxon>
        <taxon>Bacillati</taxon>
        <taxon>Actinomycetota</taxon>
        <taxon>Actinomycetes</taxon>
        <taxon>Micrococcales</taxon>
        <taxon>Microbacteriaceae</taxon>
        <taxon>Cryobacterium</taxon>
    </lineage>
</organism>
<gene>
    <name evidence="3" type="ORF">KIV56_00185</name>
</gene>
<dbReference type="InterPro" id="IPR052519">
    <property type="entry name" value="Euk-type_GlcNAc_Kinase"/>
</dbReference>
<feature type="compositionally biased region" description="Basic residues" evidence="1">
    <location>
        <begin position="155"/>
        <end position="167"/>
    </location>
</feature>
<dbReference type="Gene3D" id="3.30.420.40">
    <property type="match status" value="1"/>
</dbReference>
<dbReference type="EMBL" id="CP075584">
    <property type="protein sequence ID" value="WBM80084.1"/>
    <property type="molecule type" value="Genomic_DNA"/>
</dbReference>
<feature type="compositionally biased region" description="Basic residues" evidence="1">
    <location>
        <begin position="118"/>
        <end position="147"/>
    </location>
</feature>
<protein>
    <recommendedName>
        <fullName evidence="2">ATPase BadF/BadG/BcrA/BcrD type domain-containing protein</fullName>
    </recommendedName>
</protein>
<dbReference type="PANTHER" id="PTHR43190:SF3">
    <property type="entry name" value="N-ACETYL-D-GLUCOSAMINE KINASE"/>
    <property type="match status" value="1"/>
</dbReference>
<dbReference type="SUPFAM" id="SSF53067">
    <property type="entry name" value="Actin-like ATPase domain"/>
    <property type="match status" value="1"/>
</dbReference>
<feature type="domain" description="ATPase BadF/BadG/BcrA/BcrD type" evidence="2">
    <location>
        <begin position="12"/>
        <end position="81"/>
    </location>
</feature>
<reference evidence="3 4" key="1">
    <citation type="submission" date="2021-05" db="EMBL/GenBank/DDBJ databases">
        <authorList>
            <person name="Kumar R."/>
            <person name="Kumar A."/>
            <person name="Mukhia S."/>
        </authorList>
    </citation>
    <scope>NUCLEOTIDE SEQUENCE [LARGE SCALE GENOMIC DNA]</scope>
    <source>
        <strain evidence="3 4">ERMR7:08</strain>
    </source>
</reference>
<name>A0ABY7NEV3_9MICO</name>
<keyword evidence="4" id="KW-1185">Reference proteome</keyword>
<evidence type="ECO:0000313" key="4">
    <source>
        <dbReference type="Proteomes" id="UP001212421"/>
    </source>
</evidence>